<dbReference type="PANTHER" id="PTHR30015:SF6">
    <property type="entry name" value="SLL1429 PROTEIN"/>
    <property type="match status" value="1"/>
</dbReference>
<dbReference type="SUPFAM" id="SSF52980">
    <property type="entry name" value="Restriction endonuclease-like"/>
    <property type="match status" value="1"/>
</dbReference>
<dbReference type="EMBL" id="CP035485">
    <property type="protein sequence ID" value="QDI92031.1"/>
    <property type="molecule type" value="Genomic_DNA"/>
</dbReference>
<dbReference type="GO" id="GO:0006265">
    <property type="term" value="P:DNA topological change"/>
    <property type="evidence" value="ECO:0007669"/>
    <property type="project" value="InterPro"/>
</dbReference>
<dbReference type="SUPFAM" id="SSF57783">
    <property type="entry name" value="Zinc beta-ribbon"/>
    <property type="match status" value="1"/>
</dbReference>
<keyword evidence="1" id="KW-0812">Transmembrane</keyword>
<dbReference type="OrthoDB" id="9797274at2"/>
<dbReference type="RefSeq" id="WP_142090548.1">
    <property type="nucleotide sequence ID" value="NZ_CP035485.1"/>
</dbReference>
<evidence type="ECO:0000259" key="3">
    <source>
        <dbReference type="Pfam" id="PF04471"/>
    </source>
</evidence>
<dbReference type="InterPro" id="IPR011335">
    <property type="entry name" value="Restrct_endonuc-II-like"/>
</dbReference>
<dbReference type="AlphaFoldDB" id="A0A514LL97"/>
<gene>
    <name evidence="4" type="ORF">EPH95_13280</name>
</gene>
<dbReference type="PANTHER" id="PTHR30015">
    <property type="entry name" value="MRR RESTRICTION SYSTEM PROTEIN"/>
    <property type="match status" value="1"/>
</dbReference>
<dbReference type="GO" id="GO:0009307">
    <property type="term" value="P:DNA restriction-modification system"/>
    <property type="evidence" value="ECO:0007669"/>
    <property type="project" value="InterPro"/>
</dbReference>
<dbReference type="InterPro" id="IPR052906">
    <property type="entry name" value="Type_IV_Methyl-Rstrct_Enzyme"/>
</dbReference>
<keyword evidence="1" id="KW-1133">Transmembrane helix</keyword>
<dbReference type="Pfam" id="PF01396">
    <property type="entry name" value="Zn_ribbon_Top1"/>
    <property type="match status" value="1"/>
</dbReference>
<organism evidence="4 5">
    <name type="scientific">Salicibibacter halophilus</name>
    <dbReference type="NCBI Taxonomy" id="2502791"/>
    <lineage>
        <taxon>Bacteria</taxon>
        <taxon>Bacillati</taxon>
        <taxon>Bacillota</taxon>
        <taxon>Bacilli</taxon>
        <taxon>Bacillales</taxon>
        <taxon>Bacillaceae</taxon>
        <taxon>Salicibibacter</taxon>
    </lineage>
</organism>
<dbReference type="Gene3D" id="3.40.1350.10">
    <property type="match status" value="1"/>
</dbReference>
<proteinExistence type="predicted"/>
<dbReference type="Gene3D" id="3.30.65.10">
    <property type="entry name" value="Bacterial Topoisomerase I, domain 1"/>
    <property type="match status" value="1"/>
</dbReference>
<protein>
    <submittedName>
        <fullName evidence="4">Restriction endonuclease</fullName>
    </submittedName>
</protein>
<evidence type="ECO:0000256" key="1">
    <source>
        <dbReference type="SAM" id="Phobius"/>
    </source>
</evidence>
<dbReference type="KEGG" id="sale:EPH95_13280"/>
<sequence length="227" mass="26202">MIDEGTVVSIFLVVLFLFTCPLIIVGFVWVMRKWMKHRREKQAFQRVIQSGIRSIDQMDGHQFEYFLVQLLKALGYRSVKGTKRSNDFGADLVMEKEKKKIVVQAKRYGYKQRVGIQAIQQVFAAIPFYQAQEAWVVTNSFYTASACKLAQACGVHLLDRWRLQQFIVNVNPEMTAQKVYENVEPARRNCPLCGSPLVVRSHQENTRRFFGCSSFPNCRHTEPLNAS</sequence>
<feature type="domain" description="DNA topoisomerase type IA zn finger" evidence="2">
    <location>
        <begin position="188"/>
        <end position="226"/>
    </location>
</feature>
<dbReference type="Pfam" id="PF04471">
    <property type="entry name" value="Mrr_cat"/>
    <property type="match status" value="1"/>
</dbReference>
<keyword evidence="4" id="KW-0540">Nuclease</keyword>
<evidence type="ECO:0000259" key="2">
    <source>
        <dbReference type="Pfam" id="PF01396"/>
    </source>
</evidence>
<keyword evidence="4" id="KW-0255">Endonuclease</keyword>
<dbReference type="GO" id="GO:0015666">
    <property type="term" value="F:restriction endodeoxyribonuclease activity"/>
    <property type="evidence" value="ECO:0007669"/>
    <property type="project" value="TreeGrafter"/>
</dbReference>
<accession>A0A514LL97</accession>
<keyword evidence="5" id="KW-1185">Reference proteome</keyword>
<dbReference type="InterPro" id="IPR007560">
    <property type="entry name" value="Restrct_endonuc_IV_Mrr"/>
</dbReference>
<dbReference type="GO" id="GO:0005694">
    <property type="term" value="C:chromosome"/>
    <property type="evidence" value="ECO:0007669"/>
    <property type="project" value="InterPro"/>
</dbReference>
<evidence type="ECO:0000313" key="4">
    <source>
        <dbReference type="EMBL" id="QDI92031.1"/>
    </source>
</evidence>
<dbReference type="Proteomes" id="UP000319756">
    <property type="component" value="Chromosome"/>
</dbReference>
<evidence type="ECO:0000313" key="5">
    <source>
        <dbReference type="Proteomes" id="UP000319756"/>
    </source>
</evidence>
<dbReference type="InterPro" id="IPR013498">
    <property type="entry name" value="Topo_IA_Znf"/>
</dbReference>
<keyword evidence="4" id="KW-0378">Hydrolase</keyword>
<dbReference type="InterPro" id="IPR011856">
    <property type="entry name" value="tRNA_endonuc-like_dom_sf"/>
</dbReference>
<feature type="transmembrane region" description="Helical" evidence="1">
    <location>
        <begin position="6"/>
        <end position="31"/>
    </location>
</feature>
<feature type="domain" description="Restriction endonuclease type IV Mrr" evidence="3">
    <location>
        <begin position="55"/>
        <end position="166"/>
    </location>
</feature>
<dbReference type="GO" id="GO:0003677">
    <property type="term" value="F:DNA binding"/>
    <property type="evidence" value="ECO:0007669"/>
    <property type="project" value="InterPro"/>
</dbReference>
<reference evidence="5" key="1">
    <citation type="submission" date="2019-01" db="EMBL/GenBank/DDBJ databases">
        <title>Genomic analysis of Salicibibacter sp. NKC3-5.</title>
        <authorList>
            <person name="Oh Y.J."/>
        </authorList>
    </citation>
    <scope>NUCLEOTIDE SEQUENCE [LARGE SCALE GENOMIC DNA]</scope>
    <source>
        <strain evidence="5">NKC3-5</strain>
    </source>
</reference>
<keyword evidence="1" id="KW-0472">Membrane</keyword>
<name>A0A514LL97_9BACI</name>
<dbReference type="GO" id="GO:0003916">
    <property type="term" value="F:DNA topoisomerase activity"/>
    <property type="evidence" value="ECO:0007669"/>
    <property type="project" value="InterPro"/>
</dbReference>